<name>A0A0F8Y3F0_9ZZZZ</name>
<dbReference type="InterPro" id="IPR006062">
    <property type="entry name" value="His_biosynth"/>
</dbReference>
<evidence type="ECO:0000313" key="1">
    <source>
        <dbReference type="EMBL" id="KKK75912.1"/>
    </source>
</evidence>
<evidence type="ECO:0008006" key="2">
    <source>
        <dbReference type="Google" id="ProtNLM"/>
    </source>
</evidence>
<sequence length="79" mass="8345">IDTDGTQAGYDIAMTRAIADAVNLPVIASGGAGTLEHLYQAITEGKADAVLVASIVHFAKYTIAQIKEYLSERGIPVRL</sequence>
<organism evidence="1">
    <name type="scientific">marine sediment metagenome</name>
    <dbReference type="NCBI Taxonomy" id="412755"/>
    <lineage>
        <taxon>unclassified sequences</taxon>
        <taxon>metagenomes</taxon>
        <taxon>ecological metagenomes</taxon>
    </lineage>
</organism>
<feature type="non-terminal residue" evidence="1">
    <location>
        <position position="1"/>
    </location>
</feature>
<comment type="caution">
    <text evidence="1">The sequence shown here is derived from an EMBL/GenBank/DDBJ whole genome shotgun (WGS) entry which is preliminary data.</text>
</comment>
<protein>
    <recommendedName>
        <fullName evidence="2">Imidazole glycerol phosphate synthase subunit HisF</fullName>
    </recommendedName>
</protein>
<dbReference type="InterPro" id="IPR013785">
    <property type="entry name" value="Aldolase_TIM"/>
</dbReference>
<dbReference type="GO" id="GO:0000107">
    <property type="term" value="F:imidazoleglycerol-phosphate synthase activity"/>
    <property type="evidence" value="ECO:0007669"/>
    <property type="project" value="TreeGrafter"/>
</dbReference>
<reference evidence="1" key="1">
    <citation type="journal article" date="2015" name="Nature">
        <title>Complex archaea that bridge the gap between prokaryotes and eukaryotes.</title>
        <authorList>
            <person name="Spang A."/>
            <person name="Saw J.H."/>
            <person name="Jorgensen S.L."/>
            <person name="Zaremba-Niedzwiedzka K."/>
            <person name="Martijn J."/>
            <person name="Lind A.E."/>
            <person name="van Eijk R."/>
            <person name="Schleper C."/>
            <person name="Guy L."/>
            <person name="Ettema T.J."/>
        </authorList>
    </citation>
    <scope>NUCLEOTIDE SEQUENCE</scope>
</reference>
<dbReference type="PANTHER" id="PTHR21235:SF2">
    <property type="entry name" value="IMIDAZOLE GLYCEROL PHOSPHATE SYNTHASE HISHF"/>
    <property type="match status" value="1"/>
</dbReference>
<dbReference type="AlphaFoldDB" id="A0A0F8Y3F0"/>
<dbReference type="PANTHER" id="PTHR21235">
    <property type="entry name" value="IMIDAZOLE GLYCEROL PHOSPHATE SYNTHASE SUBUNIT HISF/H IGP SYNTHASE SUBUNIT HISF/H"/>
    <property type="match status" value="1"/>
</dbReference>
<dbReference type="Gene3D" id="3.20.20.70">
    <property type="entry name" value="Aldolase class I"/>
    <property type="match status" value="1"/>
</dbReference>
<dbReference type="InterPro" id="IPR050064">
    <property type="entry name" value="IGPS_HisA/HisF"/>
</dbReference>
<dbReference type="Pfam" id="PF00977">
    <property type="entry name" value="His_biosynth"/>
    <property type="match status" value="1"/>
</dbReference>
<gene>
    <name evidence="1" type="ORF">LCGC14_2868980</name>
</gene>
<proteinExistence type="predicted"/>
<dbReference type="EMBL" id="LAZR01055645">
    <property type="protein sequence ID" value="KKK75912.1"/>
    <property type="molecule type" value="Genomic_DNA"/>
</dbReference>
<dbReference type="GO" id="GO:0000105">
    <property type="term" value="P:L-histidine biosynthetic process"/>
    <property type="evidence" value="ECO:0007669"/>
    <property type="project" value="InterPro"/>
</dbReference>
<dbReference type="SUPFAM" id="SSF51366">
    <property type="entry name" value="Ribulose-phoshate binding barrel"/>
    <property type="match status" value="1"/>
</dbReference>
<dbReference type="InterPro" id="IPR011060">
    <property type="entry name" value="RibuloseP-bd_barrel"/>
</dbReference>
<accession>A0A0F8Y3F0</accession>